<proteinExistence type="predicted"/>
<dbReference type="AlphaFoldDB" id="A0A2G5CZ50"/>
<evidence type="ECO:0000313" key="2">
    <source>
        <dbReference type="Proteomes" id="UP000230069"/>
    </source>
</evidence>
<dbReference type="EMBL" id="KZ305050">
    <property type="protein sequence ID" value="PIA36537.1"/>
    <property type="molecule type" value="Genomic_DNA"/>
</dbReference>
<reference evidence="1 2" key="1">
    <citation type="submission" date="2017-09" db="EMBL/GenBank/DDBJ databases">
        <title>WGS assembly of Aquilegia coerulea Goldsmith.</title>
        <authorList>
            <person name="Hodges S."/>
            <person name="Kramer E."/>
            <person name="Nordborg M."/>
            <person name="Tomkins J."/>
            <person name="Borevitz J."/>
            <person name="Derieg N."/>
            <person name="Yan J."/>
            <person name="Mihaltcheva S."/>
            <person name="Hayes R.D."/>
            <person name="Rokhsar D."/>
        </authorList>
    </citation>
    <scope>NUCLEOTIDE SEQUENCE [LARGE SCALE GENOMIC DNA]</scope>
    <source>
        <strain evidence="2">cv. Goldsmith</strain>
    </source>
</reference>
<evidence type="ECO:0000313" key="1">
    <source>
        <dbReference type="EMBL" id="PIA36538.1"/>
    </source>
</evidence>
<protein>
    <submittedName>
        <fullName evidence="1">Uncharacterized protein</fullName>
    </submittedName>
</protein>
<sequence>MYSGTKSNLIEVLNKINPTHPHNRLLHQHQLYQHEHEMEQMMIMNTKQNLQRERGDQKPCVVPMSDANHSLRRMNSMDDLSMLSLNLVDLTKKRVWMMMIRMGGIGKMPGITY</sequence>
<dbReference type="Proteomes" id="UP000230069">
    <property type="component" value="Unassembled WGS sequence"/>
</dbReference>
<dbReference type="EMBL" id="KZ305050">
    <property type="protein sequence ID" value="PIA36538.1"/>
    <property type="molecule type" value="Genomic_DNA"/>
</dbReference>
<name>A0A2G5CZ50_AQUCA</name>
<accession>A0A2G5CZ50</accession>
<gene>
    <name evidence="1" type="ORF">AQUCO_03300017v1</name>
</gene>
<keyword evidence="2" id="KW-1185">Reference proteome</keyword>
<organism evidence="1 2">
    <name type="scientific">Aquilegia coerulea</name>
    <name type="common">Rocky mountain columbine</name>
    <dbReference type="NCBI Taxonomy" id="218851"/>
    <lineage>
        <taxon>Eukaryota</taxon>
        <taxon>Viridiplantae</taxon>
        <taxon>Streptophyta</taxon>
        <taxon>Embryophyta</taxon>
        <taxon>Tracheophyta</taxon>
        <taxon>Spermatophyta</taxon>
        <taxon>Magnoliopsida</taxon>
        <taxon>Ranunculales</taxon>
        <taxon>Ranunculaceae</taxon>
        <taxon>Thalictroideae</taxon>
        <taxon>Aquilegia</taxon>
    </lineage>
</organism>